<keyword evidence="4" id="KW-1185">Reference proteome</keyword>
<accession>A0A8H5HU65</accession>
<dbReference type="OrthoDB" id="3256943at2759"/>
<feature type="region of interest" description="Disordered" evidence="1">
    <location>
        <begin position="1"/>
        <end position="20"/>
    </location>
</feature>
<name>A0A8H5HU65_9AGAR</name>
<feature type="transmembrane region" description="Helical" evidence="2">
    <location>
        <begin position="27"/>
        <end position="52"/>
    </location>
</feature>
<dbReference type="AlphaFoldDB" id="A0A8H5HU65"/>
<gene>
    <name evidence="3" type="ORF">D9757_003500</name>
</gene>
<proteinExistence type="predicted"/>
<organism evidence="3 4">
    <name type="scientific">Collybiopsis confluens</name>
    <dbReference type="NCBI Taxonomy" id="2823264"/>
    <lineage>
        <taxon>Eukaryota</taxon>
        <taxon>Fungi</taxon>
        <taxon>Dikarya</taxon>
        <taxon>Basidiomycota</taxon>
        <taxon>Agaricomycotina</taxon>
        <taxon>Agaricomycetes</taxon>
        <taxon>Agaricomycetidae</taxon>
        <taxon>Agaricales</taxon>
        <taxon>Marasmiineae</taxon>
        <taxon>Omphalotaceae</taxon>
        <taxon>Collybiopsis</taxon>
    </lineage>
</organism>
<reference evidence="3 4" key="1">
    <citation type="journal article" date="2020" name="ISME J.">
        <title>Uncovering the hidden diversity of litter-decomposition mechanisms in mushroom-forming fungi.</title>
        <authorList>
            <person name="Floudas D."/>
            <person name="Bentzer J."/>
            <person name="Ahren D."/>
            <person name="Johansson T."/>
            <person name="Persson P."/>
            <person name="Tunlid A."/>
        </authorList>
    </citation>
    <scope>NUCLEOTIDE SEQUENCE [LARGE SCALE GENOMIC DNA]</scope>
    <source>
        <strain evidence="3 4">CBS 406.79</strain>
    </source>
</reference>
<feature type="compositionally biased region" description="Low complexity" evidence="1">
    <location>
        <begin position="169"/>
        <end position="182"/>
    </location>
</feature>
<evidence type="ECO:0000256" key="2">
    <source>
        <dbReference type="SAM" id="Phobius"/>
    </source>
</evidence>
<evidence type="ECO:0000256" key="1">
    <source>
        <dbReference type="SAM" id="MobiDB-lite"/>
    </source>
</evidence>
<sequence>MSSASAPASSSTATVSQGSSPANQGNLYLFTFLSTLLVLLLISCSIVFRSFIIRRRYQRRLADALASGAIVPSAQGSRQKRFRARPKFFDSWISETANAMTWSDLMPLSVLPVKSKKKAKFQTEPEVSRNPQAGSVFSRLFTSYHLERGRDSSNSRVWRRSARSDDDSVPSSPVSPAVTAAPTQDNPEPTNTLLYRKNLVQVAILIAMPSPHKRSPTLSPLAEDEIPELAFGVARLHYKAKELDP</sequence>
<evidence type="ECO:0000313" key="4">
    <source>
        <dbReference type="Proteomes" id="UP000518752"/>
    </source>
</evidence>
<evidence type="ECO:0000313" key="3">
    <source>
        <dbReference type="EMBL" id="KAF5389336.1"/>
    </source>
</evidence>
<protein>
    <submittedName>
        <fullName evidence="3">Uncharacterized protein</fullName>
    </submittedName>
</protein>
<feature type="region of interest" description="Disordered" evidence="1">
    <location>
        <begin position="152"/>
        <end position="191"/>
    </location>
</feature>
<comment type="caution">
    <text evidence="3">The sequence shown here is derived from an EMBL/GenBank/DDBJ whole genome shotgun (WGS) entry which is preliminary data.</text>
</comment>
<keyword evidence="2" id="KW-1133">Transmembrane helix</keyword>
<keyword evidence="2" id="KW-0472">Membrane</keyword>
<dbReference type="Proteomes" id="UP000518752">
    <property type="component" value="Unassembled WGS sequence"/>
</dbReference>
<keyword evidence="2" id="KW-0812">Transmembrane</keyword>
<dbReference type="EMBL" id="JAACJN010000023">
    <property type="protein sequence ID" value="KAF5389336.1"/>
    <property type="molecule type" value="Genomic_DNA"/>
</dbReference>